<evidence type="ECO:0000259" key="1">
    <source>
        <dbReference type="Pfam" id="PF26215"/>
    </source>
</evidence>
<accession>A0A974DYF5</accession>
<dbReference type="PANTHER" id="PTHR21301">
    <property type="entry name" value="REVERSE TRANSCRIPTASE"/>
    <property type="match status" value="1"/>
</dbReference>
<reference evidence="3" key="1">
    <citation type="journal article" date="2016" name="Nature">
        <title>Genome evolution in the allotetraploid frog Xenopus laevis.</title>
        <authorList>
            <person name="Session A.M."/>
            <person name="Uno Y."/>
            <person name="Kwon T."/>
            <person name="Chapman J.A."/>
            <person name="Toyoda A."/>
            <person name="Takahashi S."/>
            <person name="Fukui A."/>
            <person name="Hikosaka A."/>
            <person name="Suzuki A."/>
            <person name="Kondo M."/>
            <person name="van Heeringen S.J."/>
            <person name="Quigley I."/>
            <person name="Heinz S."/>
            <person name="Ogino H."/>
            <person name="Ochi H."/>
            <person name="Hellsten U."/>
            <person name="Lyons J.B."/>
            <person name="Simakov O."/>
            <person name="Putnam N."/>
            <person name="Stites J."/>
            <person name="Kuroki Y."/>
            <person name="Tanaka T."/>
            <person name="Michiue T."/>
            <person name="Watanabe M."/>
            <person name="Bogdanovic O."/>
            <person name="Lister R."/>
            <person name="Georgiou G."/>
            <person name="Paranjpe S.S."/>
            <person name="van Kruijsbergen I."/>
            <person name="Shu S."/>
            <person name="Carlson J."/>
            <person name="Kinoshita T."/>
            <person name="Ohta Y."/>
            <person name="Mawaribuchi S."/>
            <person name="Jenkins J."/>
            <person name="Grimwood J."/>
            <person name="Schmutz J."/>
            <person name="Mitros T."/>
            <person name="Mozaffari S.V."/>
            <person name="Suzuki Y."/>
            <person name="Haramoto Y."/>
            <person name="Yamamoto T.S."/>
            <person name="Takagi C."/>
            <person name="Heald R."/>
            <person name="Miller K."/>
            <person name="Haudenschild C."/>
            <person name="Kitzman J."/>
            <person name="Nakayama T."/>
            <person name="Izutsu Y."/>
            <person name="Robert J."/>
            <person name="Fortriede J."/>
            <person name="Burns K."/>
            <person name="Lotay V."/>
            <person name="Karimi K."/>
            <person name="Yasuoka Y."/>
            <person name="Dichmann D.S."/>
            <person name="Flajnik M.F."/>
            <person name="Houston D.W."/>
            <person name="Shendure J."/>
            <person name="DuPasquier L."/>
            <person name="Vize P.D."/>
            <person name="Zorn A.M."/>
            <person name="Ito M."/>
            <person name="Marcotte E.M."/>
            <person name="Wallingford J.B."/>
            <person name="Ito Y."/>
            <person name="Asashima M."/>
            <person name="Ueno N."/>
            <person name="Matsuda Y."/>
            <person name="Veenstra G.J."/>
            <person name="Fujiyama A."/>
            <person name="Harland R.M."/>
            <person name="Taira M."/>
            <person name="Rokhsar D.S."/>
        </authorList>
    </citation>
    <scope>NUCLEOTIDE SEQUENCE [LARGE SCALE GENOMIC DNA]</scope>
    <source>
        <strain evidence="3">J</strain>
    </source>
</reference>
<dbReference type="EMBL" id="CM004466">
    <property type="protein sequence ID" value="OCU00209.1"/>
    <property type="molecule type" value="Genomic_DNA"/>
</dbReference>
<evidence type="ECO:0000313" key="3">
    <source>
        <dbReference type="Proteomes" id="UP000694892"/>
    </source>
</evidence>
<evidence type="ECO:0000313" key="2">
    <source>
        <dbReference type="EMBL" id="OCU00209.1"/>
    </source>
</evidence>
<name>A0A974DYF5_XENLA</name>
<dbReference type="AlphaFoldDB" id="A0A974DYF5"/>
<dbReference type="InterPro" id="IPR058912">
    <property type="entry name" value="HTH_animal"/>
</dbReference>
<organism evidence="2 3">
    <name type="scientific">Xenopus laevis</name>
    <name type="common">African clawed frog</name>
    <dbReference type="NCBI Taxonomy" id="8355"/>
    <lineage>
        <taxon>Eukaryota</taxon>
        <taxon>Metazoa</taxon>
        <taxon>Chordata</taxon>
        <taxon>Craniata</taxon>
        <taxon>Vertebrata</taxon>
        <taxon>Euteleostomi</taxon>
        <taxon>Amphibia</taxon>
        <taxon>Batrachia</taxon>
        <taxon>Anura</taxon>
        <taxon>Pipoidea</taxon>
        <taxon>Pipidae</taxon>
        <taxon>Xenopodinae</taxon>
        <taxon>Xenopus</taxon>
        <taxon>Xenopus</taxon>
    </lineage>
</organism>
<proteinExistence type="predicted"/>
<dbReference type="Proteomes" id="UP000694892">
    <property type="component" value="Chromosome 1L"/>
</dbReference>
<sequence>MDVHSLYTCIPHEAGIQATRELMSDNIAYKGSPIEFVLSLLEFILYKNYFKFKNQFFLQLYETKHILGHPLFRQYGGYYRCYIDDLFFLWYGSKEDLVNLVDDLNQIPSNIRFTVHNDPEQIQFLDVTVYKDKGNNKLQTKIYQKATDRNSLLHYTSSHPKHLLESLPKSQMMRVVRLTSEEQERNLNHMATQFLKRGYPKRLVDNTKQWAMSLDRTATIKGDTHKKVPKNRNDTMMFTTTYDACTPLIKNSMCYSIGQL</sequence>
<dbReference type="Pfam" id="PF26215">
    <property type="entry name" value="HTH_animal"/>
    <property type="match status" value="1"/>
</dbReference>
<gene>
    <name evidence="2" type="ORF">XELAEV_18005985mg</name>
</gene>
<dbReference type="PANTHER" id="PTHR21301:SF12">
    <property type="match status" value="1"/>
</dbReference>
<feature type="domain" description="Helix-turn-helix" evidence="1">
    <location>
        <begin position="152"/>
        <end position="208"/>
    </location>
</feature>
<protein>
    <recommendedName>
        <fullName evidence="1">Helix-turn-helix domain-containing protein</fullName>
    </recommendedName>
</protein>